<dbReference type="PANTHER" id="PTHR37316">
    <property type="entry name" value="TEICHOIC ACID GLYCEROL-PHOSPHATE PRIMASE"/>
    <property type="match status" value="1"/>
</dbReference>
<evidence type="ECO:0000256" key="4">
    <source>
        <dbReference type="ARBA" id="ARBA00022679"/>
    </source>
</evidence>
<dbReference type="RefSeq" id="WP_109306242.1">
    <property type="nucleotide sequence ID" value="NZ_BJUF01000053.1"/>
</dbReference>
<dbReference type="InterPro" id="IPR043148">
    <property type="entry name" value="TagF_C"/>
</dbReference>
<evidence type="ECO:0000256" key="5">
    <source>
        <dbReference type="ARBA" id="ARBA00022944"/>
    </source>
</evidence>
<evidence type="ECO:0000256" key="3">
    <source>
        <dbReference type="ARBA" id="ARBA00022475"/>
    </source>
</evidence>
<evidence type="ECO:0000313" key="8">
    <source>
        <dbReference type="Proteomes" id="UP000245938"/>
    </source>
</evidence>
<evidence type="ECO:0000256" key="2">
    <source>
        <dbReference type="ARBA" id="ARBA00010488"/>
    </source>
</evidence>
<comment type="subcellular location">
    <subcellularLocation>
        <location evidence="1">Cell membrane</location>
        <topology evidence="1">Peripheral membrane protein</topology>
    </subcellularLocation>
</comment>
<keyword evidence="3" id="KW-1003">Cell membrane</keyword>
<comment type="caution">
    <text evidence="7">The sequence shown here is derived from an EMBL/GenBank/DDBJ whole genome shotgun (WGS) entry which is preliminary data.</text>
</comment>
<evidence type="ECO:0000256" key="1">
    <source>
        <dbReference type="ARBA" id="ARBA00004202"/>
    </source>
</evidence>
<organism evidence="7 8">
    <name type="scientific">Kurthia sibirica</name>
    <dbReference type="NCBI Taxonomy" id="202750"/>
    <lineage>
        <taxon>Bacteria</taxon>
        <taxon>Bacillati</taxon>
        <taxon>Bacillota</taxon>
        <taxon>Bacilli</taxon>
        <taxon>Bacillales</taxon>
        <taxon>Caryophanaceae</taxon>
        <taxon>Kurthia</taxon>
    </lineage>
</organism>
<dbReference type="AlphaFoldDB" id="A0A2U3AL16"/>
<keyword evidence="8" id="KW-1185">Reference proteome</keyword>
<name>A0A2U3AL16_9BACL</name>
<dbReference type="GO" id="GO:0047355">
    <property type="term" value="F:CDP-glycerol glycerophosphotransferase activity"/>
    <property type="evidence" value="ECO:0007669"/>
    <property type="project" value="InterPro"/>
</dbReference>
<protein>
    <submittedName>
        <fullName evidence="7">CDP-glycerol--glycerophosphate glycerophosphotransferase</fullName>
    </submittedName>
</protein>
<proteinExistence type="inferred from homology"/>
<keyword evidence="4 7" id="KW-0808">Transferase</keyword>
<comment type="similarity">
    <text evidence="2">Belongs to the CDP-glycerol glycerophosphotransferase family.</text>
</comment>
<dbReference type="InterPro" id="IPR043149">
    <property type="entry name" value="TagF_N"/>
</dbReference>
<reference evidence="7 8" key="1">
    <citation type="submission" date="2018-05" db="EMBL/GenBank/DDBJ databases">
        <title>Kurthia sibirica genome sequence.</title>
        <authorList>
            <person name="Maclea K.S."/>
            <person name="Goen A.E."/>
        </authorList>
    </citation>
    <scope>NUCLEOTIDE SEQUENCE [LARGE SCALE GENOMIC DNA]</scope>
    <source>
        <strain evidence="7 8">ATCC 49154</strain>
    </source>
</reference>
<evidence type="ECO:0000313" key="7">
    <source>
        <dbReference type="EMBL" id="PWI25209.1"/>
    </source>
</evidence>
<evidence type="ECO:0000256" key="6">
    <source>
        <dbReference type="ARBA" id="ARBA00023136"/>
    </source>
</evidence>
<dbReference type="InterPro" id="IPR051612">
    <property type="entry name" value="Teichoic_Acid_Biosynth"/>
</dbReference>
<dbReference type="PANTHER" id="PTHR37316:SF1">
    <property type="entry name" value="TEICHOIC ACID GLYCEROL-PHOSPHATE PRIMASE"/>
    <property type="match status" value="1"/>
</dbReference>
<accession>A0A2U3AL16</accession>
<dbReference type="OrthoDB" id="9811865at2"/>
<dbReference type="Gene3D" id="3.40.50.12580">
    <property type="match status" value="1"/>
</dbReference>
<keyword evidence="5" id="KW-0777">Teichoic acid biosynthesis</keyword>
<keyword evidence="6" id="KW-0472">Membrane</keyword>
<dbReference type="InterPro" id="IPR007554">
    <property type="entry name" value="Glycerophosphate_synth"/>
</dbReference>
<dbReference type="Proteomes" id="UP000245938">
    <property type="component" value="Unassembled WGS sequence"/>
</dbReference>
<dbReference type="EMBL" id="QFVR01000011">
    <property type="protein sequence ID" value="PWI25209.1"/>
    <property type="molecule type" value="Genomic_DNA"/>
</dbReference>
<dbReference type="Gene3D" id="3.40.50.11820">
    <property type="match status" value="1"/>
</dbReference>
<dbReference type="SUPFAM" id="SSF53756">
    <property type="entry name" value="UDP-Glycosyltransferase/glycogen phosphorylase"/>
    <property type="match status" value="1"/>
</dbReference>
<gene>
    <name evidence="7" type="ORF">DEX24_09750</name>
</gene>
<sequence length="385" mass="44654">MTKEWSIKLFLQINKLLFLTFKLLPIRKKMTFICDFGDNARYTIKALNDKGFKNIIVLKTTKCQEDFSDLDVHEVLSFDYQDSYAYIKGIYHLATSSKVIVDNYFPILSTLPNNPRTECIQLWHAAGAIKKFALSDPSIAYRSPSAINRFRDVYERMDKIVVGSEAMSKVFRLAFHKAPDAFLRTGIPRTDFYFDEETIAATKRQFLESYPIIDGKKVVLYAPTFRDFELQQQKIPLNFKRIVQELGADYHILIKLHPAVAQSFTLIDDERITILENTVAIHEVLTVTDFLISDYSSIPYEFAFFNKPQIFYPYDIEQYAMSRGFWSDYASMVPGPVVDSDDELIHTILHLDFDLRIIEDFSEKWNTYSHGTSSQNLASYLLQKS</sequence>
<dbReference type="GO" id="GO:0019350">
    <property type="term" value="P:teichoic acid biosynthetic process"/>
    <property type="evidence" value="ECO:0007669"/>
    <property type="project" value="UniProtKB-KW"/>
</dbReference>
<dbReference type="GO" id="GO:0005886">
    <property type="term" value="C:plasma membrane"/>
    <property type="evidence" value="ECO:0007669"/>
    <property type="project" value="UniProtKB-SubCell"/>
</dbReference>
<dbReference type="Pfam" id="PF04464">
    <property type="entry name" value="Glyphos_transf"/>
    <property type="match status" value="1"/>
</dbReference>